<evidence type="ECO:0000313" key="4">
    <source>
        <dbReference type="EMBL" id="MFC4913102.1"/>
    </source>
</evidence>
<name>A0ABV9UDF7_9ACTN</name>
<dbReference type="RefSeq" id="WP_378263693.1">
    <property type="nucleotide sequence ID" value="NZ_JBHSIT010000015.1"/>
</dbReference>
<keyword evidence="2" id="KW-0812">Transmembrane</keyword>
<dbReference type="Pfam" id="PF19803">
    <property type="entry name" value="DUF6286"/>
    <property type="match status" value="1"/>
</dbReference>
<evidence type="ECO:0000256" key="1">
    <source>
        <dbReference type="SAM" id="MobiDB-lite"/>
    </source>
</evidence>
<feature type="compositionally biased region" description="Basic and acidic residues" evidence="1">
    <location>
        <begin position="1"/>
        <end position="15"/>
    </location>
</feature>
<proteinExistence type="predicted"/>
<evidence type="ECO:0000259" key="3">
    <source>
        <dbReference type="Pfam" id="PF19803"/>
    </source>
</evidence>
<feature type="transmembrane region" description="Helical" evidence="2">
    <location>
        <begin position="82"/>
        <end position="103"/>
    </location>
</feature>
<evidence type="ECO:0000313" key="5">
    <source>
        <dbReference type="Proteomes" id="UP001595872"/>
    </source>
</evidence>
<evidence type="ECO:0000256" key="2">
    <source>
        <dbReference type="SAM" id="Phobius"/>
    </source>
</evidence>
<keyword evidence="2" id="KW-1133">Transmembrane helix</keyword>
<keyword evidence="2" id="KW-0472">Membrane</keyword>
<accession>A0ABV9UDF7</accession>
<protein>
    <submittedName>
        <fullName evidence="4">DUF6286 domain-containing protein</fullName>
    </submittedName>
</protein>
<comment type="caution">
    <text evidence="4">The sequence shown here is derived from an EMBL/GenBank/DDBJ whole genome shotgun (WGS) entry which is preliminary data.</text>
</comment>
<dbReference type="Proteomes" id="UP001595872">
    <property type="component" value="Unassembled WGS sequence"/>
</dbReference>
<dbReference type="EMBL" id="JBHSIT010000015">
    <property type="protein sequence ID" value="MFC4913102.1"/>
    <property type="molecule type" value="Genomic_DNA"/>
</dbReference>
<organism evidence="4 5">
    <name type="scientific">Actinomadura gamaensis</name>
    <dbReference type="NCBI Taxonomy" id="1763541"/>
    <lineage>
        <taxon>Bacteria</taxon>
        <taxon>Bacillati</taxon>
        <taxon>Actinomycetota</taxon>
        <taxon>Actinomycetes</taxon>
        <taxon>Streptosporangiales</taxon>
        <taxon>Thermomonosporaceae</taxon>
        <taxon>Actinomadura</taxon>
    </lineage>
</organism>
<gene>
    <name evidence="4" type="ORF">ACFPCY_37795</name>
</gene>
<dbReference type="InterPro" id="IPR046253">
    <property type="entry name" value="DUF6286"/>
</dbReference>
<reference evidence="5" key="1">
    <citation type="journal article" date="2019" name="Int. J. Syst. Evol. Microbiol.">
        <title>The Global Catalogue of Microorganisms (GCM) 10K type strain sequencing project: providing services to taxonomists for standard genome sequencing and annotation.</title>
        <authorList>
            <consortium name="The Broad Institute Genomics Platform"/>
            <consortium name="The Broad Institute Genome Sequencing Center for Infectious Disease"/>
            <person name="Wu L."/>
            <person name="Ma J."/>
        </authorList>
    </citation>
    <scope>NUCLEOTIDE SEQUENCE [LARGE SCALE GENOMIC DNA]</scope>
    <source>
        <strain evidence="5">KLKA75</strain>
    </source>
</reference>
<feature type="region of interest" description="Disordered" evidence="1">
    <location>
        <begin position="1"/>
        <end position="21"/>
    </location>
</feature>
<feature type="transmembrane region" description="Helical" evidence="2">
    <location>
        <begin position="34"/>
        <end position="62"/>
    </location>
</feature>
<keyword evidence="5" id="KW-1185">Reference proteome</keyword>
<feature type="domain" description="DUF6286" evidence="3">
    <location>
        <begin position="98"/>
        <end position="199"/>
    </location>
</feature>
<sequence>MGEATAQDRAEDARARRQARRTAMAEFRPRRTALLAGTGLLLAVAGGGVTAQILSALVGAPVRIVPIGPVRDALRRVAWHDPAVLAVAGAVAVTGAALLLALLPGRPRREPLRGADALLAGGVTRRDLRRALAEAARDVAGIDRARVRLRGRWHRRRVVVRAATRYRNPGNTADLVREAVRVRLDGFDLMRPRRVEVRLTWRDD</sequence>